<evidence type="ECO:0000313" key="3">
    <source>
        <dbReference type="Proteomes" id="UP000199258"/>
    </source>
</evidence>
<gene>
    <name evidence="2" type="ORF">SAMN04488693_11939</name>
</gene>
<sequence>MAGTDYAHPNQAIRYEKPSPAEQALTNSAPARGAGIGPVNFTWANPDPRLRRHL</sequence>
<dbReference type="STRING" id="335973.SAMN04488693_11939"/>
<feature type="region of interest" description="Disordered" evidence="1">
    <location>
        <begin position="1"/>
        <end position="54"/>
    </location>
</feature>
<organism evidence="2 3">
    <name type="scientific">Arthrobacter subterraneus</name>
    <dbReference type="NCBI Taxonomy" id="335973"/>
    <lineage>
        <taxon>Bacteria</taxon>
        <taxon>Bacillati</taxon>
        <taxon>Actinomycetota</taxon>
        <taxon>Actinomycetes</taxon>
        <taxon>Micrococcales</taxon>
        <taxon>Micrococcaceae</taxon>
        <taxon>Arthrobacter</taxon>
    </lineage>
</organism>
<dbReference type="EMBL" id="FNDT01000019">
    <property type="protein sequence ID" value="SDI70692.1"/>
    <property type="molecule type" value="Genomic_DNA"/>
</dbReference>
<evidence type="ECO:0000256" key="1">
    <source>
        <dbReference type="SAM" id="MobiDB-lite"/>
    </source>
</evidence>
<dbReference type="RefSeq" id="WP_175460194.1">
    <property type="nucleotide sequence ID" value="NZ_FNDT01000019.1"/>
</dbReference>
<reference evidence="2 3" key="1">
    <citation type="submission" date="2016-10" db="EMBL/GenBank/DDBJ databases">
        <authorList>
            <person name="de Groot N.N."/>
        </authorList>
    </citation>
    <scope>NUCLEOTIDE SEQUENCE [LARGE SCALE GENOMIC DNA]</scope>
    <source>
        <strain evidence="2 3">NP_1H</strain>
    </source>
</reference>
<protein>
    <submittedName>
        <fullName evidence="2">Uncharacterized protein</fullName>
    </submittedName>
</protein>
<name>A0A1G8MRY4_9MICC</name>
<evidence type="ECO:0000313" key="2">
    <source>
        <dbReference type="EMBL" id="SDI70692.1"/>
    </source>
</evidence>
<proteinExistence type="predicted"/>
<keyword evidence="3" id="KW-1185">Reference proteome</keyword>
<dbReference type="AlphaFoldDB" id="A0A1G8MRY4"/>
<dbReference type="Proteomes" id="UP000199258">
    <property type="component" value="Unassembled WGS sequence"/>
</dbReference>
<accession>A0A1G8MRY4</accession>